<sequence>MVDLVLARAEPVPTLGRREVSPLVRRGTAGGVPRERGRRKETEEGGPSAGGWRGSCRESRRHRPPGPGAATVCARLLRAQALQGFKGGIARDAQNRRLWPRSLHLPEEQPEAHNGELFARDHPAAGRQGGEKASKWRARTGPAHARWGSLRPCDPEFHGLGRDHRLCRRGESGGGTCTIKRAGSSVESFAMIRLPSVRGGMFRLLKRLGRGRPALSTVDVGRLAGRHTRFWRREQHRYPRFKSQFGLQVSEGWPARHHRQLRMGAQALACSEVLSTEEWGRRSRVLKRAAVAAAPQPKKRLCCSRGRI</sequence>
<dbReference type="GeneID" id="118887387"/>
<dbReference type="KEGG" id="bmus:118887387"/>
<dbReference type="AlphaFoldDB" id="A0A8B8WC08"/>
<keyword evidence="2" id="KW-1185">Reference proteome</keyword>
<proteinExistence type="predicted"/>
<evidence type="ECO:0000313" key="3">
    <source>
        <dbReference type="RefSeq" id="XP_036694075.1"/>
    </source>
</evidence>
<feature type="region of interest" description="Disordered" evidence="1">
    <location>
        <begin position="15"/>
        <end position="67"/>
    </location>
</feature>
<name>A0A8B8WC08_BALMU</name>
<evidence type="ECO:0000313" key="2">
    <source>
        <dbReference type="Proteomes" id="UP000694857"/>
    </source>
</evidence>
<feature type="compositionally biased region" description="Basic and acidic residues" evidence="1">
    <location>
        <begin position="33"/>
        <end position="43"/>
    </location>
</feature>
<protein>
    <submittedName>
        <fullName evidence="3">Uncharacterized protein LOC118887387</fullName>
    </submittedName>
</protein>
<accession>A0A8B8WC08</accession>
<organism evidence="2 3">
    <name type="scientific">Balaenoptera musculus</name>
    <name type="common">Blue whale</name>
    <dbReference type="NCBI Taxonomy" id="9771"/>
    <lineage>
        <taxon>Eukaryota</taxon>
        <taxon>Metazoa</taxon>
        <taxon>Chordata</taxon>
        <taxon>Craniata</taxon>
        <taxon>Vertebrata</taxon>
        <taxon>Euteleostomi</taxon>
        <taxon>Mammalia</taxon>
        <taxon>Eutheria</taxon>
        <taxon>Laurasiatheria</taxon>
        <taxon>Artiodactyla</taxon>
        <taxon>Whippomorpha</taxon>
        <taxon>Cetacea</taxon>
        <taxon>Mysticeti</taxon>
        <taxon>Balaenopteridae</taxon>
        <taxon>Balaenoptera</taxon>
    </lineage>
</organism>
<dbReference type="Proteomes" id="UP000694857">
    <property type="component" value="Chromosome 20"/>
</dbReference>
<gene>
    <name evidence="3" type="primary">LOC118887387</name>
</gene>
<dbReference type="RefSeq" id="XP_036694075.1">
    <property type="nucleotide sequence ID" value="XM_036838180.1"/>
</dbReference>
<reference evidence="3" key="1">
    <citation type="submission" date="2025-08" db="UniProtKB">
        <authorList>
            <consortium name="RefSeq"/>
        </authorList>
    </citation>
    <scope>IDENTIFICATION</scope>
    <source>
        <tissue evidence="3">Epidermis and Blubber</tissue>
    </source>
</reference>
<evidence type="ECO:0000256" key="1">
    <source>
        <dbReference type="SAM" id="MobiDB-lite"/>
    </source>
</evidence>